<accession>A0AAD7AKG2</accession>
<comment type="caution">
    <text evidence="2">The sequence shown here is derived from an EMBL/GenBank/DDBJ whole genome shotgun (WGS) entry which is preliminary data.</text>
</comment>
<dbReference type="AlphaFoldDB" id="A0AAD7AKG2"/>
<evidence type="ECO:0000313" key="3">
    <source>
        <dbReference type="Proteomes" id="UP001218218"/>
    </source>
</evidence>
<evidence type="ECO:0000259" key="1">
    <source>
        <dbReference type="Pfam" id="PF18566"/>
    </source>
</evidence>
<proteinExistence type="predicted"/>
<keyword evidence="3" id="KW-1185">Reference proteome</keyword>
<feature type="domain" description="Linalool dehydratase/isomerase" evidence="1">
    <location>
        <begin position="61"/>
        <end position="404"/>
    </location>
</feature>
<dbReference type="InterPro" id="IPR041411">
    <property type="entry name" value="Ldi"/>
</dbReference>
<dbReference type="EMBL" id="JARIHO010000005">
    <property type="protein sequence ID" value="KAJ7361288.1"/>
    <property type="molecule type" value="Genomic_DNA"/>
</dbReference>
<dbReference type="Proteomes" id="UP001218218">
    <property type="component" value="Unassembled WGS sequence"/>
</dbReference>
<gene>
    <name evidence="2" type="ORF">DFH08DRAFT_1032226</name>
</gene>
<protein>
    <recommendedName>
        <fullName evidence="1">Linalool dehydratase/isomerase domain-containing protein</fullName>
    </recommendedName>
</protein>
<evidence type="ECO:0000313" key="2">
    <source>
        <dbReference type="EMBL" id="KAJ7361288.1"/>
    </source>
</evidence>
<dbReference type="Pfam" id="PF18566">
    <property type="entry name" value="Ldi"/>
    <property type="match status" value="1"/>
</dbReference>
<reference evidence="2" key="1">
    <citation type="submission" date="2023-03" db="EMBL/GenBank/DDBJ databases">
        <title>Massive genome expansion in bonnet fungi (Mycena s.s.) driven by repeated elements and novel gene families across ecological guilds.</title>
        <authorList>
            <consortium name="Lawrence Berkeley National Laboratory"/>
            <person name="Harder C.B."/>
            <person name="Miyauchi S."/>
            <person name="Viragh M."/>
            <person name="Kuo A."/>
            <person name="Thoen E."/>
            <person name="Andreopoulos B."/>
            <person name="Lu D."/>
            <person name="Skrede I."/>
            <person name="Drula E."/>
            <person name="Henrissat B."/>
            <person name="Morin E."/>
            <person name="Kohler A."/>
            <person name="Barry K."/>
            <person name="LaButti K."/>
            <person name="Morin E."/>
            <person name="Salamov A."/>
            <person name="Lipzen A."/>
            <person name="Mereny Z."/>
            <person name="Hegedus B."/>
            <person name="Baldrian P."/>
            <person name="Stursova M."/>
            <person name="Weitz H."/>
            <person name="Taylor A."/>
            <person name="Grigoriev I.V."/>
            <person name="Nagy L.G."/>
            <person name="Martin F."/>
            <person name="Kauserud H."/>
        </authorList>
    </citation>
    <scope>NUCLEOTIDE SEQUENCE</scope>
    <source>
        <strain evidence="2">CBHHK002</strain>
    </source>
</reference>
<name>A0AAD7AKG2_9AGAR</name>
<sequence>MSTANNLPQTLPPGFLENAQKLTSLQSGHLRHFHNLATAPPGEWLHMGTQVAGQEWLDSLRYQLAAMAYAVGAAHYHRLPALRSVFKSLLDSLIARMMDKEVWGYWYLTSQSGRTTDPDIEELRKPWPNPVVKENIMYSGHLLLMVSLHAMLIDDDKYDAPDALVFDWNPMFWGMGRETFSYNRTTLQEAIHKEMERENWIGVCCEPNCIFVVCNQFPIIAMRYNDVRNGTNIVEGVLEKYTAAWKSKEGFLQDDGLFVQFYTVKRDQRIPERGIGLTAWACTFMNSWNSEEVHALYPAQSLGFLSSVDKDGRVNVNSTAVGSAFRTLVKEGADPDAPATLHSAREIAGPPAKSTFSYPDFGYVVQWVSEVGSAATLDGLLRHADVFLSPTWERGGLFYPRYDEPEDAAGNWTRMDSYTGNAAIGYARLNVADGQRKMWEAPWTQEHFACTPYVDGVDLSSGVDFLRGAWDADVGAMIVTLRTWDGSSKTISPVFRNLAEGTYGLYINGELFNVHSVTKAGGDITATVVVGREELDLVLLQDRREKF</sequence>
<organism evidence="2 3">
    <name type="scientific">Mycena albidolilacea</name>
    <dbReference type="NCBI Taxonomy" id="1033008"/>
    <lineage>
        <taxon>Eukaryota</taxon>
        <taxon>Fungi</taxon>
        <taxon>Dikarya</taxon>
        <taxon>Basidiomycota</taxon>
        <taxon>Agaricomycotina</taxon>
        <taxon>Agaricomycetes</taxon>
        <taxon>Agaricomycetidae</taxon>
        <taxon>Agaricales</taxon>
        <taxon>Marasmiineae</taxon>
        <taxon>Mycenaceae</taxon>
        <taxon>Mycena</taxon>
    </lineage>
</organism>